<feature type="compositionally biased region" description="Low complexity" evidence="3">
    <location>
        <begin position="220"/>
        <end position="230"/>
    </location>
</feature>
<evidence type="ECO:0000256" key="3">
    <source>
        <dbReference type="SAM" id="MobiDB-lite"/>
    </source>
</evidence>
<keyword evidence="6" id="KW-1185">Reference proteome</keyword>
<dbReference type="PROSITE" id="PS50002">
    <property type="entry name" value="SH3"/>
    <property type="match status" value="1"/>
</dbReference>
<dbReference type="Pfam" id="PF00018">
    <property type="entry name" value="SH3_1"/>
    <property type="match status" value="1"/>
</dbReference>
<dbReference type="PANTHER" id="PTHR45929:SF7">
    <property type="entry name" value="LAS SEVENTEEN-BINDING PROTEIN 1"/>
    <property type="match status" value="1"/>
</dbReference>
<evidence type="ECO:0000259" key="4">
    <source>
        <dbReference type="PROSITE" id="PS50002"/>
    </source>
</evidence>
<dbReference type="PRINTS" id="PR00452">
    <property type="entry name" value="SH3DOMAIN"/>
</dbReference>
<dbReference type="KEGG" id="asau:88172718"/>
<feature type="compositionally biased region" description="Polar residues" evidence="3">
    <location>
        <begin position="231"/>
        <end position="242"/>
    </location>
</feature>
<dbReference type="InterPro" id="IPR001452">
    <property type="entry name" value="SH3_domain"/>
</dbReference>
<organism evidence="5 6">
    <name type="scientific">Australozyma saopauloensis</name>
    <dbReference type="NCBI Taxonomy" id="291208"/>
    <lineage>
        <taxon>Eukaryota</taxon>
        <taxon>Fungi</taxon>
        <taxon>Dikarya</taxon>
        <taxon>Ascomycota</taxon>
        <taxon>Saccharomycotina</taxon>
        <taxon>Pichiomycetes</taxon>
        <taxon>Metschnikowiaceae</taxon>
        <taxon>Australozyma</taxon>
    </lineage>
</organism>
<dbReference type="AlphaFoldDB" id="A0AAX4H791"/>
<dbReference type="CDD" id="cd00174">
    <property type="entry name" value="SH3"/>
    <property type="match status" value="1"/>
</dbReference>
<dbReference type="SMART" id="SM00326">
    <property type="entry name" value="SH3"/>
    <property type="match status" value="1"/>
</dbReference>
<gene>
    <name evidence="5" type="ORF">PUMCH_001653</name>
</gene>
<evidence type="ECO:0000313" key="6">
    <source>
        <dbReference type="Proteomes" id="UP001338582"/>
    </source>
</evidence>
<protein>
    <recommendedName>
        <fullName evidence="4">SH3 domain-containing protein</fullName>
    </recommendedName>
</protein>
<keyword evidence="1 2" id="KW-0728">SH3 domain</keyword>
<dbReference type="RefSeq" id="XP_062876763.1">
    <property type="nucleotide sequence ID" value="XM_063020693.1"/>
</dbReference>
<feature type="region of interest" description="Disordered" evidence="3">
    <location>
        <begin position="198"/>
        <end position="242"/>
    </location>
</feature>
<sequence length="282" mass="30717">MATAQINRSLTNIRTELEFLLDSEVIDEPLYDALMASLPRRFAKDDRKWGLDKMKLLGAPQNGKSLPAVDDATAALSKASLVDVPPPSYPPAAAPEPAEKVLGYYRSMYAYDAREMGDLSLKKDDKLAVVEELSADWWRGYKQGQLASAAGIFPSNYVTKISESDFNDTALSRPLVDVPKPVGSPYQQPAPVQQYNQPLQQQPSYGGYAQFPPPPVNYGPMQPMQPMQPQYSAPPSQEQPQSLGLGFKESHPHMSKFGGKLGNAAIFGAGATIGGNIVNLIF</sequence>
<accession>A0AAX4H791</accession>
<dbReference type="PANTHER" id="PTHR45929">
    <property type="entry name" value="JAK PATHWAY SIGNAL TRANSDUCTION ADAPTOR MOLECULE"/>
    <property type="match status" value="1"/>
</dbReference>
<evidence type="ECO:0000256" key="2">
    <source>
        <dbReference type="PROSITE-ProRule" id="PRU00192"/>
    </source>
</evidence>
<feature type="domain" description="SH3" evidence="4">
    <location>
        <begin position="100"/>
        <end position="163"/>
    </location>
</feature>
<evidence type="ECO:0000256" key="1">
    <source>
        <dbReference type="ARBA" id="ARBA00022443"/>
    </source>
</evidence>
<dbReference type="InterPro" id="IPR050670">
    <property type="entry name" value="STAM"/>
</dbReference>
<dbReference type="GeneID" id="88172718"/>
<proteinExistence type="predicted"/>
<reference evidence="5 6" key="1">
    <citation type="submission" date="2023-10" db="EMBL/GenBank/DDBJ databases">
        <title>Draft Genome Sequence of Candida saopaulonensis from a very Premature Infant with Sepsis.</title>
        <authorList>
            <person name="Ning Y."/>
            <person name="Dai R."/>
            <person name="Xiao M."/>
            <person name="Xu Y."/>
            <person name="Yan Q."/>
            <person name="Zhang L."/>
        </authorList>
    </citation>
    <scope>NUCLEOTIDE SEQUENCE [LARGE SCALE GENOMIC DNA]</scope>
    <source>
        <strain evidence="5 6">19XY460</strain>
    </source>
</reference>
<evidence type="ECO:0000313" key="5">
    <source>
        <dbReference type="EMBL" id="WPK24380.1"/>
    </source>
</evidence>
<name>A0AAX4H791_9ASCO</name>
<dbReference type="SUPFAM" id="SSF50044">
    <property type="entry name" value="SH3-domain"/>
    <property type="match status" value="1"/>
</dbReference>
<dbReference type="Proteomes" id="UP001338582">
    <property type="component" value="Chromosome 2"/>
</dbReference>
<dbReference type="InterPro" id="IPR036028">
    <property type="entry name" value="SH3-like_dom_sf"/>
</dbReference>
<dbReference type="EMBL" id="CP138895">
    <property type="protein sequence ID" value="WPK24380.1"/>
    <property type="molecule type" value="Genomic_DNA"/>
</dbReference>
<dbReference type="Gene3D" id="2.30.30.40">
    <property type="entry name" value="SH3 Domains"/>
    <property type="match status" value="1"/>
</dbReference>